<feature type="transmembrane region" description="Helical" evidence="6">
    <location>
        <begin position="168"/>
        <end position="190"/>
    </location>
</feature>
<evidence type="ECO:0000313" key="7">
    <source>
        <dbReference type="EMBL" id="TGB02497.1"/>
    </source>
</evidence>
<dbReference type="InterPro" id="IPR050833">
    <property type="entry name" value="Poly_Biosynth_Transport"/>
</dbReference>
<feature type="transmembrane region" description="Helical" evidence="6">
    <location>
        <begin position="202"/>
        <end position="224"/>
    </location>
</feature>
<accession>A0A4Z0GYG6</accession>
<feature type="transmembrane region" description="Helical" evidence="6">
    <location>
        <begin position="110"/>
        <end position="129"/>
    </location>
</feature>
<keyword evidence="5 6" id="KW-0472">Membrane</keyword>
<name>A0A4Z0GYG6_9BACI</name>
<keyword evidence="4 6" id="KW-1133">Transmembrane helix</keyword>
<protein>
    <submittedName>
        <fullName evidence="7">Polysaccharide biosynthesis protein</fullName>
    </submittedName>
</protein>
<comment type="caution">
    <text evidence="7">The sequence shown here is derived from an EMBL/GenBank/DDBJ whole genome shotgun (WGS) entry which is preliminary data.</text>
</comment>
<feature type="transmembrane region" description="Helical" evidence="6">
    <location>
        <begin position="7"/>
        <end position="27"/>
    </location>
</feature>
<evidence type="ECO:0000256" key="1">
    <source>
        <dbReference type="ARBA" id="ARBA00004651"/>
    </source>
</evidence>
<feature type="transmembrane region" description="Helical" evidence="6">
    <location>
        <begin position="39"/>
        <end position="57"/>
    </location>
</feature>
<proteinExistence type="predicted"/>
<evidence type="ECO:0000256" key="4">
    <source>
        <dbReference type="ARBA" id="ARBA00022989"/>
    </source>
</evidence>
<dbReference type="EMBL" id="SRJC01000003">
    <property type="protein sequence ID" value="TGB02497.1"/>
    <property type="molecule type" value="Genomic_DNA"/>
</dbReference>
<evidence type="ECO:0000313" key="8">
    <source>
        <dbReference type="Proteomes" id="UP000297982"/>
    </source>
</evidence>
<feature type="transmembrane region" description="Helical" evidence="6">
    <location>
        <begin position="292"/>
        <end position="311"/>
    </location>
</feature>
<dbReference type="Pfam" id="PF13440">
    <property type="entry name" value="Polysacc_synt_3"/>
    <property type="match status" value="1"/>
</dbReference>
<feature type="transmembrane region" description="Helical" evidence="6">
    <location>
        <begin position="443"/>
        <end position="464"/>
    </location>
</feature>
<comment type="subcellular location">
    <subcellularLocation>
        <location evidence="1">Cell membrane</location>
        <topology evidence="1">Multi-pass membrane protein</topology>
    </subcellularLocation>
</comment>
<feature type="transmembrane region" description="Helical" evidence="6">
    <location>
        <begin position="360"/>
        <end position="380"/>
    </location>
</feature>
<evidence type="ECO:0000256" key="5">
    <source>
        <dbReference type="ARBA" id="ARBA00023136"/>
    </source>
</evidence>
<dbReference type="PANTHER" id="PTHR30250:SF11">
    <property type="entry name" value="O-ANTIGEN TRANSPORTER-RELATED"/>
    <property type="match status" value="1"/>
</dbReference>
<evidence type="ECO:0000256" key="6">
    <source>
        <dbReference type="SAM" id="Phobius"/>
    </source>
</evidence>
<feature type="transmembrane region" description="Helical" evidence="6">
    <location>
        <begin position="141"/>
        <end position="162"/>
    </location>
</feature>
<feature type="transmembrane region" description="Helical" evidence="6">
    <location>
        <begin position="78"/>
        <end position="98"/>
    </location>
</feature>
<dbReference type="PANTHER" id="PTHR30250">
    <property type="entry name" value="PST FAMILY PREDICTED COLANIC ACID TRANSPORTER"/>
    <property type="match status" value="1"/>
</dbReference>
<keyword evidence="3 6" id="KW-0812">Transmembrane</keyword>
<keyword evidence="8" id="KW-1185">Reference proteome</keyword>
<feature type="transmembrane region" description="Helical" evidence="6">
    <location>
        <begin position="386"/>
        <end position="405"/>
    </location>
</feature>
<dbReference type="AlphaFoldDB" id="A0A4Z0GYG6"/>
<organism evidence="7 8">
    <name type="scientific">Halobacillus salinus</name>
    <dbReference type="NCBI Taxonomy" id="192814"/>
    <lineage>
        <taxon>Bacteria</taxon>
        <taxon>Bacillati</taxon>
        <taxon>Bacillota</taxon>
        <taxon>Bacilli</taxon>
        <taxon>Bacillales</taxon>
        <taxon>Bacillaceae</taxon>
        <taxon>Halobacillus</taxon>
    </lineage>
</organism>
<feature type="transmembrane region" description="Helical" evidence="6">
    <location>
        <begin position="250"/>
        <end position="271"/>
    </location>
</feature>
<keyword evidence="2" id="KW-1003">Cell membrane</keyword>
<evidence type="ECO:0000256" key="2">
    <source>
        <dbReference type="ARBA" id="ARBA00022475"/>
    </source>
</evidence>
<dbReference type="Proteomes" id="UP000297982">
    <property type="component" value="Unassembled WGS sequence"/>
</dbReference>
<dbReference type="GO" id="GO:0005886">
    <property type="term" value="C:plasma membrane"/>
    <property type="evidence" value="ECO:0007669"/>
    <property type="project" value="UniProtKB-SubCell"/>
</dbReference>
<evidence type="ECO:0000256" key="3">
    <source>
        <dbReference type="ARBA" id="ARBA00022692"/>
    </source>
</evidence>
<feature type="transmembrane region" description="Helical" evidence="6">
    <location>
        <begin position="323"/>
        <end position="340"/>
    </location>
</feature>
<feature type="transmembrane region" description="Helical" evidence="6">
    <location>
        <begin position="417"/>
        <end position="437"/>
    </location>
</feature>
<gene>
    <name evidence="7" type="ORF">E4663_14280</name>
</gene>
<sequence>MLIRHIMVYVLSKGLPGILNFVAIVIFTRLLSTADYGEYAIALASIGFLNSILFQWIRLGVLRFFPQHNKTEKSKHTFLSTVKFLFLTISVVVLVIGLPVVNFNSQFNDFQIFGTLCIVLLITQSFFQFNLEIVRSELSPILYGLFSLSKALFSLVIGIFLIELGYGPISLIIGLIVGMLIPIIYSWFTTWKDTNILEYDKAIIKILLKYGLPLTVTLSMGMVLNSSDRLLIGWMLGSEEAGSYSVSYDLIQQSLILIMMIINLAAYPLAVKSLENGSVKQAQKQIMENTGILLLASIPATAGIIMLTPNITELMLGSEFRDVANAIIPLISIAVLLQGLKSYHFDLSFQLGEKTNLQMIPVLIAAIINLIFNLLLIPRIGILGAVYSTLISYIFAIVASFIIGNKVFKLKFPLKDFLKIILSTFIMLLPLSLLNNWTGLTALFMQVLSGVLTYLLSIYLFDVLSVRKVVSSKLNKLSDLK</sequence>
<reference evidence="7 8" key="1">
    <citation type="journal article" date="2003" name="Int. J. Syst. Evol. Microbiol.">
        <title>Halobacillus salinus sp. nov., isolated from a salt lake on the coast of the East Sea in Korea.</title>
        <authorList>
            <person name="Yoon J.H."/>
            <person name="Kang K.H."/>
            <person name="Park Y.H."/>
        </authorList>
    </citation>
    <scope>NUCLEOTIDE SEQUENCE [LARGE SCALE GENOMIC DNA]</scope>
    <source>
        <strain evidence="7 8">HSL-3</strain>
    </source>
</reference>